<proteinExistence type="predicted"/>
<evidence type="ECO:0000313" key="1">
    <source>
        <dbReference type="EnsemblPlants" id="Solyc01g099645.1.1"/>
    </source>
</evidence>
<dbReference type="AlphaFoldDB" id="A0A3Q7ENI4"/>
<name>A0A3Q7ENI4_SOLLC</name>
<evidence type="ECO:0000313" key="2">
    <source>
        <dbReference type="Proteomes" id="UP000004994"/>
    </source>
</evidence>
<sequence length="108" mass="12769">MFFSFHLCVYFRCINRDNLSFYIFCSTRAEKEHIQNKRRSRRFSVAFRRTVYVQDEEPPSALHCYPTKPRNMPPNLFIGNGRQYGKGERICCRASSTIGRGNFYGLHC</sequence>
<organism evidence="1">
    <name type="scientific">Solanum lycopersicum</name>
    <name type="common">Tomato</name>
    <name type="synonym">Lycopersicon esculentum</name>
    <dbReference type="NCBI Taxonomy" id="4081"/>
    <lineage>
        <taxon>Eukaryota</taxon>
        <taxon>Viridiplantae</taxon>
        <taxon>Streptophyta</taxon>
        <taxon>Embryophyta</taxon>
        <taxon>Tracheophyta</taxon>
        <taxon>Spermatophyta</taxon>
        <taxon>Magnoliopsida</taxon>
        <taxon>eudicotyledons</taxon>
        <taxon>Gunneridae</taxon>
        <taxon>Pentapetalae</taxon>
        <taxon>asterids</taxon>
        <taxon>lamiids</taxon>
        <taxon>Solanales</taxon>
        <taxon>Solanaceae</taxon>
        <taxon>Solanoideae</taxon>
        <taxon>Solaneae</taxon>
        <taxon>Solanum</taxon>
        <taxon>Solanum subgen. Lycopersicon</taxon>
    </lineage>
</organism>
<dbReference type="InParanoid" id="A0A3Q7ENI4"/>
<dbReference type="Gramene" id="Solyc01g099645.1.1">
    <property type="protein sequence ID" value="Solyc01g099645.1.1"/>
    <property type="gene ID" value="Solyc01g099645.1"/>
</dbReference>
<dbReference type="Proteomes" id="UP000004994">
    <property type="component" value="Chromosome 1"/>
</dbReference>
<reference evidence="1" key="2">
    <citation type="submission" date="2019-01" db="UniProtKB">
        <authorList>
            <consortium name="EnsemblPlants"/>
        </authorList>
    </citation>
    <scope>IDENTIFICATION</scope>
    <source>
        <strain evidence="1">cv. Heinz 1706</strain>
    </source>
</reference>
<reference evidence="1" key="1">
    <citation type="journal article" date="2012" name="Nature">
        <title>The tomato genome sequence provides insights into fleshy fruit evolution.</title>
        <authorList>
            <consortium name="Tomato Genome Consortium"/>
        </authorList>
    </citation>
    <scope>NUCLEOTIDE SEQUENCE [LARGE SCALE GENOMIC DNA]</scope>
    <source>
        <strain evidence="1">cv. Heinz 1706</strain>
    </source>
</reference>
<accession>A0A3Q7ENI4</accession>
<keyword evidence="2" id="KW-1185">Reference proteome</keyword>
<protein>
    <submittedName>
        <fullName evidence="1">Uncharacterized protein</fullName>
    </submittedName>
</protein>
<dbReference type="EnsemblPlants" id="Solyc01g099645.1.1">
    <property type="protein sequence ID" value="Solyc01g099645.1.1"/>
    <property type="gene ID" value="Solyc01g099645.1"/>
</dbReference>